<dbReference type="SUPFAM" id="SSF53092">
    <property type="entry name" value="Creatinase/prolidase N-terminal domain"/>
    <property type="match status" value="1"/>
</dbReference>
<proteinExistence type="predicted"/>
<dbReference type="Pfam" id="PF01321">
    <property type="entry name" value="Creatinase_N"/>
    <property type="match status" value="1"/>
</dbReference>
<dbReference type="AlphaFoldDB" id="A0A9X2JGI0"/>
<dbReference type="Gene3D" id="3.40.350.10">
    <property type="entry name" value="Creatinase/prolidase N-terminal domain"/>
    <property type="match status" value="1"/>
</dbReference>
<sequence length="365" mass="40050">MAPFDARQKKLRNLIRKAKADALLVTNHYNVTYLTGFTGEDSFLLVTQDAATLISDRRFTIQLAEECPGLDLVLREPGQMMLPTTCEVVEQQGIERLAIESDSMTVAMQQAIAEGLAGVRFVLSSGWVENLRTIKDKTEIDATRLACWQAAKAFKATRAMLRPETSEREVAAELEYQARRFGAKRLSFPPIVAVGPRAALPHAPPTDRQIGESDFTLIDWGADSGLYASDLTRMVVTGRLSPKFEKIYQVVLEAQLAAIAAIKPGANCEAVDKVARDVIDAAGYGKYFGHGLGHGTGLEIHEAPRFARGQDQVLLEPGMIVTVEPGIYLPDWGGIRIEDDILVTKTGHEVLTDVPKQLEDCCLDL</sequence>
<dbReference type="Pfam" id="PF00557">
    <property type="entry name" value="Peptidase_M24"/>
    <property type="match status" value="1"/>
</dbReference>
<accession>A0A9X2JGI0</accession>
<evidence type="ECO:0000259" key="2">
    <source>
        <dbReference type="Pfam" id="PF01321"/>
    </source>
</evidence>
<name>A0A9X2JGI0_9BACT</name>
<dbReference type="Proteomes" id="UP001155241">
    <property type="component" value="Unassembled WGS sequence"/>
</dbReference>
<keyword evidence="4" id="KW-1185">Reference proteome</keyword>
<dbReference type="SUPFAM" id="SSF55920">
    <property type="entry name" value="Creatinase/aminopeptidase"/>
    <property type="match status" value="1"/>
</dbReference>
<dbReference type="Gene3D" id="3.90.230.10">
    <property type="entry name" value="Creatinase/methionine aminopeptidase superfamily"/>
    <property type="match status" value="1"/>
</dbReference>
<dbReference type="EMBL" id="JAMXLR010000024">
    <property type="protein sequence ID" value="MCO6043588.1"/>
    <property type="molecule type" value="Genomic_DNA"/>
</dbReference>
<reference evidence="3" key="1">
    <citation type="submission" date="2022-06" db="EMBL/GenBank/DDBJ databases">
        <title>Aeoliella straminimaris, a novel planctomycete from sediments.</title>
        <authorList>
            <person name="Vitorino I.R."/>
            <person name="Lage O.M."/>
        </authorList>
    </citation>
    <scope>NUCLEOTIDE SEQUENCE</scope>
    <source>
        <strain evidence="3">ICT_H6.2</strain>
    </source>
</reference>
<dbReference type="InterPro" id="IPR000994">
    <property type="entry name" value="Pept_M24"/>
</dbReference>
<feature type="domain" description="Creatinase N-terminal" evidence="2">
    <location>
        <begin position="7"/>
        <end position="134"/>
    </location>
</feature>
<evidence type="ECO:0000313" key="3">
    <source>
        <dbReference type="EMBL" id="MCO6043588.1"/>
    </source>
</evidence>
<dbReference type="PANTHER" id="PTHR46112:SF3">
    <property type="entry name" value="AMINOPEPTIDASE YPDF"/>
    <property type="match status" value="1"/>
</dbReference>
<dbReference type="InterPro" id="IPR050659">
    <property type="entry name" value="Peptidase_M24B"/>
</dbReference>
<dbReference type="InterPro" id="IPR029149">
    <property type="entry name" value="Creatin/AminoP/Spt16_N"/>
</dbReference>
<dbReference type="InterPro" id="IPR000587">
    <property type="entry name" value="Creatinase_N"/>
</dbReference>
<organism evidence="3 4">
    <name type="scientific">Aeoliella straminimaris</name>
    <dbReference type="NCBI Taxonomy" id="2954799"/>
    <lineage>
        <taxon>Bacteria</taxon>
        <taxon>Pseudomonadati</taxon>
        <taxon>Planctomycetota</taxon>
        <taxon>Planctomycetia</taxon>
        <taxon>Pirellulales</taxon>
        <taxon>Lacipirellulaceae</taxon>
        <taxon>Aeoliella</taxon>
    </lineage>
</organism>
<feature type="domain" description="Peptidase M24" evidence="1">
    <location>
        <begin position="143"/>
        <end position="345"/>
    </location>
</feature>
<protein>
    <submittedName>
        <fullName evidence="3">Xaa-Pro peptidase family protein</fullName>
    </submittedName>
</protein>
<dbReference type="PANTHER" id="PTHR46112">
    <property type="entry name" value="AMINOPEPTIDASE"/>
    <property type="match status" value="1"/>
</dbReference>
<comment type="caution">
    <text evidence="3">The sequence shown here is derived from an EMBL/GenBank/DDBJ whole genome shotgun (WGS) entry which is preliminary data.</text>
</comment>
<evidence type="ECO:0000313" key="4">
    <source>
        <dbReference type="Proteomes" id="UP001155241"/>
    </source>
</evidence>
<evidence type="ECO:0000259" key="1">
    <source>
        <dbReference type="Pfam" id="PF00557"/>
    </source>
</evidence>
<dbReference type="InterPro" id="IPR036005">
    <property type="entry name" value="Creatinase/aminopeptidase-like"/>
</dbReference>
<gene>
    <name evidence="3" type="ORF">NG895_06685</name>
</gene>